<comment type="caution">
    <text evidence="2">The sequence shown here is derived from an EMBL/GenBank/DDBJ whole genome shotgun (WGS) entry which is preliminary data.</text>
</comment>
<dbReference type="Pfam" id="PF04646">
    <property type="entry name" value="DUF604"/>
    <property type="match status" value="2"/>
</dbReference>
<organism evidence="2 3">
    <name type="scientific">Striga asiatica</name>
    <name type="common">Asiatic witchweed</name>
    <name type="synonym">Buchnera asiatica</name>
    <dbReference type="NCBI Taxonomy" id="4170"/>
    <lineage>
        <taxon>Eukaryota</taxon>
        <taxon>Viridiplantae</taxon>
        <taxon>Streptophyta</taxon>
        <taxon>Embryophyta</taxon>
        <taxon>Tracheophyta</taxon>
        <taxon>Spermatophyta</taxon>
        <taxon>Magnoliopsida</taxon>
        <taxon>eudicotyledons</taxon>
        <taxon>Gunneridae</taxon>
        <taxon>Pentapetalae</taxon>
        <taxon>asterids</taxon>
        <taxon>lamiids</taxon>
        <taxon>Lamiales</taxon>
        <taxon>Orobanchaceae</taxon>
        <taxon>Buchnereae</taxon>
        <taxon>Striga</taxon>
    </lineage>
</organism>
<dbReference type="AlphaFoldDB" id="A0A5A7PPS7"/>
<dbReference type="InterPro" id="IPR006740">
    <property type="entry name" value="DUF604"/>
</dbReference>
<dbReference type="Proteomes" id="UP000325081">
    <property type="component" value="Unassembled WGS sequence"/>
</dbReference>
<dbReference type="Gene3D" id="3.90.550.50">
    <property type="match status" value="1"/>
</dbReference>
<keyword evidence="1" id="KW-1133">Transmembrane helix</keyword>
<gene>
    <name evidence="2" type="ORF">STAS_11194</name>
</gene>
<keyword evidence="1" id="KW-0812">Transmembrane</keyword>
<dbReference type="FunFam" id="3.90.550.50:FF:000006">
    <property type="entry name" value="Fringe-related protein-like"/>
    <property type="match status" value="1"/>
</dbReference>
<reference evidence="3" key="1">
    <citation type="journal article" date="2019" name="Curr. Biol.">
        <title>Genome Sequence of Striga asiatica Provides Insight into the Evolution of Plant Parasitism.</title>
        <authorList>
            <person name="Yoshida S."/>
            <person name="Kim S."/>
            <person name="Wafula E.K."/>
            <person name="Tanskanen J."/>
            <person name="Kim Y.M."/>
            <person name="Honaas L."/>
            <person name="Yang Z."/>
            <person name="Spallek T."/>
            <person name="Conn C.E."/>
            <person name="Ichihashi Y."/>
            <person name="Cheong K."/>
            <person name="Cui S."/>
            <person name="Der J.P."/>
            <person name="Gundlach H."/>
            <person name="Jiao Y."/>
            <person name="Hori C."/>
            <person name="Ishida J.K."/>
            <person name="Kasahara H."/>
            <person name="Kiba T."/>
            <person name="Kim M.S."/>
            <person name="Koo N."/>
            <person name="Laohavisit A."/>
            <person name="Lee Y.H."/>
            <person name="Lumba S."/>
            <person name="McCourt P."/>
            <person name="Mortimer J.C."/>
            <person name="Mutuku J.M."/>
            <person name="Nomura T."/>
            <person name="Sasaki-Sekimoto Y."/>
            <person name="Seto Y."/>
            <person name="Wang Y."/>
            <person name="Wakatake T."/>
            <person name="Sakakibara H."/>
            <person name="Demura T."/>
            <person name="Yamaguchi S."/>
            <person name="Yoneyama K."/>
            <person name="Manabe R.I."/>
            <person name="Nelson D.C."/>
            <person name="Schulman A.H."/>
            <person name="Timko M.P."/>
            <person name="dePamphilis C.W."/>
            <person name="Choi D."/>
            <person name="Shirasu K."/>
        </authorList>
    </citation>
    <scope>NUCLEOTIDE SEQUENCE [LARGE SCALE GENOMIC DNA]</scope>
    <source>
        <strain evidence="3">cv. UVA1</strain>
    </source>
</reference>
<evidence type="ECO:0000313" key="2">
    <source>
        <dbReference type="EMBL" id="GER34935.1"/>
    </source>
</evidence>
<evidence type="ECO:0000313" key="3">
    <source>
        <dbReference type="Proteomes" id="UP000325081"/>
    </source>
</evidence>
<name>A0A5A7PPS7_STRAF</name>
<dbReference type="OrthoDB" id="421979at2759"/>
<accession>A0A5A7PPS7</accession>
<protein>
    <submittedName>
        <fullName evidence="2">Uncharacterized protein</fullName>
    </submittedName>
</protein>
<evidence type="ECO:0000256" key="1">
    <source>
        <dbReference type="SAM" id="Phobius"/>
    </source>
</evidence>
<keyword evidence="1" id="KW-0472">Membrane</keyword>
<dbReference type="EMBL" id="BKCP01004960">
    <property type="protein sequence ID" value="GER34935.1"/>
    <property type="molecule type" value="Genomic_DNA"/>
</dbReference>
<dbReference type="PANTHER" id="PTHR10811">
    <property type="entry name" value="FRINGE-RELATED"/>
    <property type="match status" value="1"/>
</dbReference>
<sequence>MSTTRDKSGQVPLKTAKITPKEKSGDALTTSLRASLAIILTFSISLAVYSTLHTTIRPAFFGWSQLPDPAVYMARLNSDQSPTNISHLAFGIGGSTRTWETRRLYSDLWWRPNVTRGFVFLERNPDPEIRSAIPHRVSSDWGRYRRSAGSESAVRISRVVVDLFRVGLPNVRWFVMGDDDTVFFPDNLVAVLGKYDHRRMVYVGGNSESVEQDLMHAYDMAFGGGGFAISYPLAAQLVGKMDGCLNRYHYFYGSDQRVWACVGELGVGLSRESGFHQEDACLVFKRGVLSHGSATYPSMLIDIRGNPFGLLAAHPLAPLVSLHHLDYVDPLFPNRTQLDSVKALKTAHMLDPSRTLQQCFCYHHKNKWSVSISWGYAVQIYPEKLTAKELETPLLTFRTWRTWEDGPFTFNTRLMNPDQCRNPIVLYLDLAGEGLVNDTVTAYRKPVEETTQDCGRHYARAAAVENVVVLAPKMDPHEWNQGPRRQCCEIKGGVRHGTMRIQIRKCRDSETITI</sequence>
<proteinExistence type="predicted"/>
<keyword evidence="3" id="KW-1185">Reference proteome</keyword>
<feature type="transmembrane region" description="Helical" evidence="1">
    <location>
        <begin position="31"/>
        <end position="52"/>
    </location>
</feature>